<name>A0A1A9W838_9MUSC</name>
<organism evidence="2 3">
    <name type="scientific">Glossina brevipalpis</name>
    <dbReference type="NCBI Taxonomy" id="37001"/>
    <lineage>
        <taxon>Eukaryota</taxon>
        <taxon>Metazoa</taxon>
        <taxon>Ecdysozoa</taxon>
        <taxon>Arthropoda</taxon>
        <taxon>Hexapoda</taxon>
        <taxon>Insecta</taxon>
        <taxon>Pterygota</taxon>
        <taxon>Neoptera</taxon>
        <taxon>Endopterygota</taxon>
        <taxon>Diptera</taxon>
        <taxon>Brachycera</taxon>
        <taxon>Muscomorpha</taxon>
        <taxon>Hippoboscoidea</taxon>
        <taxon>Glossinidae</taxon>
        <taxon>Glossina</taxon>
    </lineage>
</organism>
<reference evidence="3" key="1">
    <citation type="submission" date="2014-03" db="EMBL/GenBank/DDBJ databases">
        <authorList>
            <person name="Aksoy S."/>
            <person name="Warren W."/>
            <person name="Wilson R.K."/>
        </authorList>
    </citation>
    <scope>NUCLEOTIDE SEQUENCE [LARGE SCALE GENOMIC DNA]</scope>
    <source>
        <strain evidence="3">IAEA</strain>
    </source>
</reference>
<dbReference type="AlphaFoldDB" id="A0A1A9W838"/>
<evidence type="ECO:0000256" key="1">
    <source>
        <dbReference type="SAM" id="MobiDB-lite"/>
    </source>
</evidence>
<sequence length="190" mass="22197">MYIICLRFKVSVLQSNDVKVNKNAQLLPKNSAINNGERKRWIHDPTSDLCRPLNCKKREICLLENEYSAVCVSKKELHKNRDVIITKSKYIEEQAKHRANQHMNKNNNNMDNEDDDDDDEEEDDENNNSNMDDIEDTLSDDKNLGNNNNDEIESKEDDVFYESNADMDNKNSNNNNNNNNHNNDDEEEEE</sequence>
<feature type="region of interest" description="Disordered" evidence="1">
    <location>
        <begin position="98"/>
        <end position="190"/>
    </location>
</feature>
<proteinExistence type="predicted"/>
<keyword evidence="3" id="KW-1185">Reference proteome</keyword>
<feature type="compositionally biased region" description="Low complexity" evidence="1">
    <location>
        <begin position="164"/>
        <end position="181"/>
    </location>
</feature>
<dbReference type="STRING" id="37001.A0A1A9W838"/>
<dbReference type="Proteomes" id="UP000091820">
    <property type="component" value="Unassembled WGS sequence"/>
</dbReference>
<reference evidence="2" key="2">
    <citation type="submission" date="2020-05" db="UniProtKB">
        <authorList>
            <consortium name="EnsemblMetazoa"/>
        </authorList>
    </citation>
    <scope>IDENTIFICATION</scope>
    <source>
        <strain evidence="2">IAEA</strain>
    </source>
</reference>
<dbReference type="EnsemblMetazoa" id="GBRI009692-RA">
    <property type="protein sequence ID" value="GBRI009692-PA"/>
    <property type="gene ID" value="GBRI009692"/>
</dbReference>
<accession>A0A1A9W838</accession>
<evidence type="ECO:0000313" key="2">
    <source>
        <dbReference type="EnsemblMetazoa" id="GBRI009692-PA"/>
    </source>
</evidence>
<feature type="compositionally biased region" description="Acidic residues" evidence="1">
    <location>
        <begin position="150"/>
        <end position="160"/>
    </location>
</feature>
<evidence type="ECO:0000313" key="3">
    <source>
        <dbReference type="Proteomes" id="UP000091820"/>
    </source>
</evidence>
<dbReference type="VEuPathDB" id="VectorBase:GBRI009692"/>
<protein>
    <submittedName>
        <fullName evidence="2">Uncharacterized protein</fullName>
    </submittedName>
</protein>
<feature type="compositionally biased region" description="Acidic residues" evidence="1">
    <location>
        <begin position="111"/>
        <end position="138"/>
    </location>
</feature>